<organism evidence="2">
    <name type="scientific">Cladocopium goreaui</name>
    <dbReference type="NCBI Taxonomy" id="2562237"/>
    <lineage>
        <taxon>Eukaryota</taxon>
        <taxon>Sar</taxon>
        <taxon>Alveolata</taxon>
        <taxon>Dinophyceae</taxon>
        <taxon>Suessiales</taxon>
        <taxon>Symbiodiniaceae</taxon>
        <taxon>Cladocopium</taxon>
    </lineage>
</organism>
<dbReference type="SMART" id="SM00612">
    <property type="entry name" value="Kelch"/>
    <property type="match status" value="1"/>
</dbReference>
<evidence type="ECO:0000313" key="4">
    <source>
        <dbReference type="Proteomes" id="UP001152797"/>
    </source>
</evidence>
<dbReference type="EMBL" id="CAMXCT020003446">
    <property type="protein sequence ID" value="CAL1157865.1"/>
    <property type="molecule type" value="Genomic_DNA"/>
</dbReference>
<feature type="coiled-coil region" evidence="1">
    <location>
        <begin position="741"/>
        <end position="798"/>
    </location>
</feature>
<dbReference type="OrthoDB" id="445294at2759"/>
<dbReference type="InterPro" id="IPR006652">
    <property type="entry name" value="Kelch_1"/>
</dbReference>
<protein>
    <submittedName>
        <fullName evidence="2">Uncharacterized protein</fullName>
    </submittedName>
</protein>
<feature type="coiled-coil region" evidence="1">
    <location>
        <begin position="402"/>
        <end position="459"/>
    </location>
</feature>
<sequence length="1987" mass="218113">MEVPAPPPPPPPDDVAGGGTAPVIDVTSIELNPVEECAFEAGLGLAIGFTSDSQLSGFNWRVSYVVDTAKRRYIVQVGSTEPADYAPGMNAMTFVAEGLSIDEVPKALWQQSNGLLQLALTSPSGEEVMAVNMVVQIRVDETGSLRRFIFNPMARRFISGKMSQVARFACGRSLTKLRRGFGNSFLVADGLNPFKSARQDYEKRAQMRKLGHPMPGLYEELSSKLASAEIEVEKAGMMTAPMGFDSQESVKAGIGWIDLQETESSLATAQSMLAQTHRQVESKLRQKDVEVSSEFKGLLERCKLGQEKLDEVRKALRETQVRIAADLLMKEVSDRVANAEDEIQKMAEAELPFLRSDKDQDLATLFSEADKVSVQVHGVLAETQSFVARKMVEVAKYSEGPGQAVKEEVEMLQKRLEEGRERLQQFRSNIADRKRTHLLEEVEVKVLVAEEEVKKMTDVANVLPGLGKAGEILTEQLGETLEQANQAERAAQASVVTARKFLLQKTADLKKLAMAGASGGSGSELGRLQTRVNGMQQEIAKLRNNISLAEERQRVKQQLAEVVEKLQMVETEVEKVAAVPDKDFSTEQLQSIEKANGSVKVKVEQLGKLIDIKLKSASGFMQEELTALRLRLSKAEKKLDKMIQAAQEQRERILATELVAQSRELVEISETELRKASQAELPFLKGFEIQLAEMHKCIGECEAAAAQTKKAITQARSSTMENLAKAKSFAESVSSGCSKELMALQKRLDQMAAKLTALNKETTERKRKVQLQNIKEKISSVEEAVKNFEEKVKGLNDTEILLSLQSSEEAIARFKEATSLEDAAKVLIDGARKILAKANSDAKTLSESQRVPFMTEMGKLQSRLTPVQVQFKKLSVDCTTAEHGYVAHSLSKEVEGSLKRMTEQKDLAAEACSGLLEEIGHSKVLAVLRRDALVDVLQDLLKFVTLEELWADLAAGADSVQQKEFGERLRTRLGSLPFGACITQDHLASVWPLLGLSDGGLTEAAFKALLRDRRLVLQPATLWDAPEGGEHVSKLYQGEHVQVVEDHPGERLHCRVLRDGRSFWVDGGNDGEGRDALCSVAVASQLESLQTFIKALAAECGKAATECEQKAAKVANVAATSKLLPARNTLLEASKKMKQEKSNLDELQSRLTAAKDAALEEHQTEVKQLEEAKAQAYMEQCIGKATEAVKGAEATIQEVAEKSKECSVEFMKDMPAADMEALMKLSQSAKDMVQSAQATIKEIEGSFAEERVGRGSRRFMLQVRVTLTRLKAVLKTAAERSDQWHESISSSFEQVQRRHLRSAKMSLRFAFRRSQVSPDAAFQQVARGNSKISKEDFLSFVATLPEGHGDIPVSQEQASMVFDDFGKLGMQKINFLKAVQEYGVCSKEVTMTSSFSIENSQRIRKLLIGENVEILEGSKEDDEAKVQRVRCRALKDGSTGWVTVKGNQGTSFLKPKEKPIVRCVAPVNLKDRSDDAAATLRQLQPQELLELLEGPRHPTFDDQIFLEGSVTEGGSSGVVEGFVWKEALEKSKSSGSQRHFVCKSGIAMTDVYDINNCKVVGKIQVDEVLESLDDEANSSGPLPRRRFKSKALDKEGWVTLQGNAGTVYVVESERHYILESPVPLLPAADLKASPKGELKAGQLFEVKKQVTVKRPPQVQMQARALSDESVGWICFQPGPNAPVTSVKAEVKPLENQVLLAELNQLKDEQQALKYCLMSTGLLTQGDLARHVPTDPERSATGATFQRLCRAPHVVRSVAQFLGSDVLHFASASRTASSACRSVLLMAEVPPVGLFSRPFSSSRGTFEKTAQESPASPSVPCTGTGLTGTAVKVPSRGLTSRLFGKLWRTEDDKSCVVSEVMQLREVLRSIGQTAGATAAFQLCEACRACNEALRPILPLISQEAPQIYVSGGSSGMAMDSAERFDPRTGLWETLPSMCIPRRAGATASIGGRFYVLGGVDVPRFMGMDRAPWSYEERLNFFHGGFMVG</sequence>
<reference evidence="3" key="2">
    <citation type="submission" date="2024-04" db="EMBL/GenBank/DDBJ databases">
        <authorList>
            <person name="Chen Y."/>
            <person name="Shah S."/>
            <person name="Dougan E. K."/>
            <person name="Thang M."/>
            <person name="Chan C."/>
        </authorList>
    </citation>
    <scope>NUCLEOTIDE SEQUENCE [LARGE SCALE GENOMIC DNA]</scope>
</reference>
<dbReference type="EMBL" id="CAMXCT030003446">
    <property type="protein sequence ID" value="CAL4791802.1"/>
    <property type="molecule type" value="Genomic_DNA"/>
</dbReference>
<name>A0A9P1D778_9DINO</name>
<accession>A0A9P1D778</accession>
<proteinExistence type="predicted"/>
<comment type="caution">
    <text evidence="2">The sequence shown here is derived from an EMBL/GenBank/DDBJ whole genome shotgun (WGS) entry which is preliminary data.</text>
</comment>
<dbReference type="Pfam" id="PF01344">
    <property type="entry name" value="Kelch_1"/>
    <property type="match status" value="1"/>
</dbReference>
<dbReference type="InterPro" id="IPR015915">
    <property type="entry name" value="Kelch-typ_b-propeller"/>
</dbReference>
<evidence type="ECO:0000313" key="2">
    <source>
        <dbReference type="EMBL" id="CAI4004490.1"/>
    </source>
</evidence>
<evidence type="ECO:0000313" key="3">
    <source>
        <dbReference type="EMBL" id="CAL1157865.1"/>
    </source>
</evidence>
<dbReference type="Gene3D" id="2.120.10.80">
    <property type="entry name" value="Kelch-type beta propeller"/>
    <property type="match status" value="1"/>
</dbReference>
<dbReference type="EMBL" id="CAMXCT010003446">
    <property type="protein sequence ID" value="CAI4004490.1"/>
    <property type="molecule type" value="Genomic_DNA"/>
</dbReference>
<evidence type="ECO:0000256" key="1">
    <source>
        <dbReference type="SAM" id="Coils"/>
    </source>
</evidence>
<keyword evidence="4" id="KW-1185">Reference proteome</keyword>
<feature type="coiled-coil region" evidence="1">
    <location>
        <begin position="625"/>
        <end position="652"/>
    </location>
</feature>
<dbReference type="SUPFAM" id="SSF117281">
    <property type="entry name" value="Kelch motif"/>
    <property type="match status" value="1"/>
</dbReference>
<reference evidence="2" key="1">
    <citation type="submission" date="2022-10" db="EMBL/GenBank/DDBJ databases">
        <authorList>
            <person name="Chen Y."/>
            <person name="Dougan E. K."/>
            <person name="Chan C."/>
            <person name="Rhodes N."/>
            <person name="Thang M."/>
        </authorList>
    </citation>
    <scope>NUCLEOTIDE SEQUENCE</scope>
</reference>
<gene>
    <name evidence="2" type="ORF">C1SCF055_LOCUS30274</name>
</gene>
<feature type="coiled-coil region" evidence="1">
    <location>
        <begin position="525"/>
        <end position="572"/>
    </location>
</feature>
<keyword evidence="1" id="KW-0175">Coiled coil</keyword>
<dbReference type="Proteomes" id="UP001152797">
    <property type="component" value="Unassembled WGS sequence"/>
</dbReference>
<feature type="coiled-coil region" evidence="1">
    <location>
        <begin position="1130"/>
        <end position="1202"/>
    </location>
</feature>